<dbReference type="Proteomes" id="UP001162501">
    <property type="component" value="Chromosome 5"/>
</dbReference>
<dbReference type="EMBL" id="OX596089">
    <property type="protein sequence ID" value="CAN0526587.1"/>
    <property type="molecule type" value="Genomic_DNA"/>
</dbReference>
<evidence type="ECO:0000313" key="1">
    <source>
        <dbReference type="EMBL" id="CAN0526587.1"/>
    </source>
</evidence>
<evidence type="ECO:0000313" key="2">
    <source>
        <dbReference type="Proteomes" id="UP001162501"/>
    </source>
</evidence>
<accession>A0AC60A088</accession>
<proteinExistence type="predicted"/>
<protein>
    <submittedName>
        <fullName evidence="1">Uncharacterized protein</fullName>
    </submittedName>
</protein>
<sequence length="180" mass="18388">MRASRGSLSLGRARPGLSEHKQAHLCDASPVHSQFSPSPPPILAAALGEQRKGGSQVLRAGPEQRRSAVCAGEGCALAVARRPGVCSAAPSRAGTRTRPAQEAGRPGGLAAPAPVAPLAPRCSSCRLETPSFPASQPGSWGALRPPPLVTPAPALSGRWGALVESHKPFCGRTVCLAFSP</sequence>
<reference evidence="1" key="1">
    <citation type="submission" date="2023-05" db="EMBL/GenBank/DDBJ databases">
        <authorList>
            <consortium name="ELIXIR-Norway"/>
        </authorList>
    </citation>
    <scope>NUCLEOTIDE SEQUENCE</scope>
</reference>
<reference evidence="1" key="2">
    <citation type="submission" date="2025-03" db="EMBL/GenBank/DDBJ databases">
        <authorList>
            <consortium name="ELIXIR-Norway"/>
            <consortium name="Elixir Norway"/>
        </authorList>
    </citation>
    <scope>NUCLEOTIDE SEQUENCE</scope>
</reference>
<organism evidence="1 2">
    <name type="scientific">Rangifer tarandus platyrhynchus</name>
    <name type="common">Svalbard reindeer</name>
    <dbReference type="NCBI Taxonomy" id="3082113"/>
    <lineage>
        <taxon>Eukaryota</taxon>
        <taxon>Metazoa</taxon>
        <taxon>Chordata</taxon>
        <taxon>Craniata</taxon>
        <taxon>Vertebrata</taxon>
        <taxon>Euteleostomi</taxon>
        <taxon>Mammalia</taxon>
        <taxon>Eutheria</taxon>
        <taxon>Laurasiatheria</taxon>
        <taxon>Artiodactyla</taxon>
        <taxon>Ruminantia</taxon>
        <taxon>Pecora</taxon>
        <taxon>Cervidae</taxon>
        <taxon>Odocoileinae</taxon>
        <taxon>Rangifer</taxon>
    </lineage>
</organism>
<name>A0AC60A088_RANTA</name>
<gene>
    <name evidence="1" type="ORF">MRATA1EN22A_LOCUS24157</name>
</gene>